<gene>
    <name evidence="1" type="ORF">EB235_15160</name>
</gene>
<evidence type="ECO:0000313" key="2">
    <source>
        <dbReference type="Proteomes" id="UP000503017"/>
    </source>
</evidence>
<dbReference type="Pfam" id="PF06169">
    <property type="entry name" value="DUF982"/>
    <property type="match status" value="1"/>
</dbReference>
<dbReference type="RefSeq" id="WP_027030214.1">
    <property type="nucleotide sequence ID" value="NZ_CP033367.1"/>
</dbReference>
<dbReference type="EMBL" id="CP033367">
    <property type="protein sequence ID" value="QKD02674.1"/>
    <property type="molecule type" value="Genomic_DNA"/>
</dbReference>
<sequence>MTAFMPLTLRFSDNKTMLVGSVAEAEKALRQQWPDKAKPAYSDAARLIGLAIDGSCCPRIAFEAFTKAARQQGILVAKPRSRAHDWLDAAANP</sequence>
<name>A0A6M7WRK9_RHILI</name>
<evidence type="ECO:0000313" key="1">
    <source>
        <dbReference type="EMBL" id="QKD02674.1"/>
    </source>
</evidence>
<organism evidence="1 2">
    <name type="scientific">Mesorhizobium loti R88b</name>
    <dbReference type="NCBI Taxonomy" id="935548"/>
    <lineage>
        <taxon>Bacteria</taxon>
        <taxon>Pseudomonadati</taxon>
        <taxon>Pseudomonadota</taxon>
        <taxon>Alphaproteobacteria</taxon>
        <taxon>Hyphomicrobiales</taxon>
        <taxon>Phyllobacteriaceae</taxon>
        <taxon>Mesorhizobium</taxon>
    </lineage>
</organism>
<proteinExistence type="predicted"/>
<protein>
    <submittedName>
        <fullName evidence="1">DUF982 domain-containing protein</fullName>
    </submittedName>
</protein>
<dbReference type="Proteomes" id="UP000503017">
    <property type="component" value="Chromosome"/>
</dbReference>
<reference evidence="1 2" key="1">
    <citation type="submission" date="2018-10" db="EMBL/GenBank/DDBJ databases">
        <authorList>
            <person name="Perry B.J."/>
            <person name="Sullivan J.T."/>
            <person name="Murphy R.J.T."/>
            <person name="Ramsay J.P."/>
            <person name="Ronson C.W."/>
        </authorList>
    </citation>
    <scope>NUCLEOTIDE SEQUENCE [LARGE SCALE GENOMIC DNA]</scope>
    <source>
        <strain evidence="1 2">R88b</strain>
    </source>
</reference>
<dbReference type="Gene3D" id="6.10.250.730">
    <property type="match status" value="1"/>
</dbReference>
<accession>A0A6M7WRK9</accession>
<dbReference type="AlphaFoldDB" id="A0A6M7WRK9"/>
<dbReference type="InterPro" id="IPR010385">
    <property type="entry name" value="DUF982"/>
</dbReference>